<dbReference type="Pfam" id="PF04802">
    <property type="entry name" value="PP4R3"/>
    <property type="match status" value="1"/>
</dbReference>
<feature type="compositionally biased region" description="Low complexity" evidence="3">
    <location>
        <begin position="127"/>
        <end position="152"/>
    </location>
</feature>
<keyword evidence="2" id="KW-0539">Nucleus</keyword>
<feature type="compositionally biased region" description="Basic and acidic residues" evidence="3">
    <location>
        <begin position="1147"/>
        <end position="1163"/>
    </location>
</feature>
<evidence type="ECO:0000256" key="3">
    <source>
        <dbReference type="SAM" id="MobiDB-lite"/>
    </source>
</evidence>
<feature type="compositionally biased region" description="Low complexity" evidence="3">
    <location>
        <begin position="74"/>
        <end position="112"/>
    </location>
</feature>
<feature type="domain" description="PP4R3 EVH1-like" evidence="5">
    <location>
        <begin position="301"/>
        <end position="350"/>
    </location>
</feature>
<dbReference type="InterPro" id="IPR006887">
    <property type="entry name" value="P4R3-like_central_dom"/>
</dbReference>
<evidence type="ECO:0000259" key="5">
    <source>
        <dbReference type="Pfam" id="PF22972"/>
    </source>
</evidence>
<feature type="region of interest" description="Disordered" evidence="3">
    <location>
        <begin position="356"/>
        <end position="391"/>
    </location>
</feature>
<feature type="compositionally biased region" description="Low complexity" evidence="3">
    <location>
        <begin position="1306"/>
        <end position="1328"/>
    </location>
</feature>
<feature type="compositionally biased region" description="Low complexity" evidence="3">
    <location>
        <begin position="1"/>
        <end position="21"/>
    </location>
</feature>
<evidence type="ECO:0000313" key="6">
    <source>
        <dbReference type="EMBL" id="GJN92007.1"/>
    </source>
</evidence>
<dbReference type="GO" id="GO:0005654">
    <property type="term" value="C:nucleoplasm"/>
    <property type="evidence" value="ECO:0007669"/>
    <property type="project" value="TreeGrafter"/>
</dbReference>
<feature type="domain" description="Serine/threonine-protein phosphatase 4 regulatory subunit 3-like central" evidence="4">
    <location>
        <begin position="401"/>
        <end position="1040"/>
    </location>
</feature>
<dbReference type="GO" id="GO:0030289">
    <property type="term" value="C:protein phosphatase 4 complex"/>
    <property type="evidence" value="ECO:0007669"/>
    <property type="project" value="TreeGrafter"/>
</dbReference>
<dbReference type="InterPro" id="IPR011993">
    <property type="entry name" value="PH-like_dom_sf"/>
</dbReference>
<dbReference type="PANTHER" id="PTHR23318">
    <property type="entry name" value="ATP SYNTHASE GAMMA-RELATED"/>
    <property type="match status" value="1"/>
</dbReference>
<dbReference type="InterPro" id="IPR051137">
    <property type="entry name" value="PP4R3-like"/>
</dbReference>
<keyword evidence="7" id="KW-1185">Reference proteome</keyword>
<evidence type="ECO:0000313" key="7">
    <source>
        <dbReference type="Proteomes" id="UP001342314"/>
    </source>
</evidence>
<comment type="subcellular location">
    <subcellularLocation>
        <location evidence="1">Nucleus</location>
    </subcellularLocation>
</comment>
<gene>
    <name evidence="6" type="ORF">Rhopal_005035-T1</name>
</gene>
<feature type="compositionally biased region" description="Basic and acidic residues" evidence="3">
    <location>
        <begin position="1181"/>
        <end position="1191"/>
    </location>
</feature>
<feature type="region of interest" description="Disordered" evidence="3">
    <location>
        <begin position="1046"/>
        <end position="1333"/>
    </location>
</feature>
<evidence type="ECO:0008006" key="8">
    <source>
        <dbReference type="Google" id="ProtNLM"/>
    </source>
</evidence>
<dbReference type="PANTHER" id="PTHR23318:SF0">
    <property type="entry name" value="SERINE_THREONINE-PROTEIN PHOSPHATASE 4 REGULATORY SUBUNIT 3"/>
    <property type="match status" value="1"/>
</dbReference>
<proteinExistence type="predicted"/>
<comment type="caution">
    <text evidence="6">The sequence shown here is derived from an EMBL/GenBank/DDBJ whole genome shotgun (WGS) entry which is preliminary data.</text>
</comment>
<protein>
    <recommendedName>
        <fullName evidence="8">Serine/threonine-protein phosphatase 4 regulatory subunit 3-like central domain-containing protein</fullName>
    </recommendedName>
</protein>
<dbReference type="Gene3D" id="2.30.29.30">
    <property type="entry name" value="Pleckstrin-homology domain (PH domain)/Phosphotyrosine-binding domain (PTB)"/>
    <property type="match status" value="2"/>
</dbReference>
<feature type="region of interest" description="Disordered" evidence="3">
    <location>
        <begin position="778"/>
        <end position="797"/>
    </location>
</feature>
<feature type="compositionally biased region" description="Low complexity" evidence="3">
    <location>
        <begin position="43"/>
        <end position="56"/>
    </location>
</feature>
<feature type="compositionally biased region" description="Low complexity" evidence="3">
    <location>
        <begin position="631"/>
        <end position="654"/>
    </location>
</feature>
<dbReference type="GO" id="GO:0006974">
    <property type="term" value="P:DNA damage response"/>
    <property type="evidence" value="ECO:0007669"/>
    <property type="project" value="TreeGrafter"/>
</dbReference>
<evidence type="ECO:0000256" key="2">
    <source>
        <dbReference type="ARBA" id="ARBA00023242"/>
    </source>
</evidence>
<feature type="compositionally biased region" description="Basic and acidic residues" evidence="3">
    <location>
        <begin position="781"/>
        <end position="797"/>
    </location>
</feature>
<sequence length="1363" mass="145537">MSSSAAPAGASDAGAAPQSASLEHMHATAPSAEQPGPAEVDRSNAPSPSMSPSAGAVRDAAATTSAMRADSDVGEPASGGSAASAAGPSTPTRSSPTSASHAPSAEAAGTAEQPQTASPVQASAVDSSPTSARSASSSPTASPSSSASQSPSGGVPSRRVKVYRLKDDAWIDLGTGTCSGVFVQPPPLDDDGDDARMLPEEEEGAWIVVRRERTRRDGSESPTGKKGKRARAAGEDAMLSGTDADGSPKKRDQDEDEELLEEEVILKTRVQPYPPGYTPEDLLDEEELTTVDDNGNTTVDAGGYQRQQDTLIVWTERSAVEGEEEQEMALSFATPSGCGEMWEFIKAARRFAAEQQGLLHSPSPSPSEGLSSPRPFPLNGPSSASLASALPEPTLGSIPHIEDAVRALSRTAVGRERAASVIVRTGYIEKLVKVQQEAEDLESLEDLHALCRVMQSIFLLNDNAIFEHVLRDEMILGVVGVFEYDPEFPTMRASYREHLSSPTAFIPVVPPSLLPASLLAKIHQTHRLHYLKDVVLARILEDSTFSMLNSAIYFNEVDIVNEIAGERELMREVFRILDEDADELSAPTPTPTTSAKGKERDLALGPKRTLGPSLPDDLLDARPAKTPRLSSPPASSSSAPQTASTAPAATPTDPATLSARERKLHAALFLQQLSQMAKNLQLPVRTSFFKTLSDRGLLRALEGALRFAARIDDGSEAERDDARRMRQAALGVWMTVVDLAPMDVRAYCLRQGKELEKRAEEAEALESEDAAAALAREIEDEGKSKEELEEEKREKEEREARRTLLGLLIGTFKEEDDLGLKTQLSEALRSLVDVTGEGGPLSAPPRMRQEDPEAEKFLQFFYDHCVQSLVQPLVDLPDQSPADPPLAMSPAKVALLTHLCDLLCFFIAHHTFRSKYLILSYPALAKAVSRILRPRPRLTRHTHLRLASLRFLRACVARNDDFYNRFLVKHDLVRSVLDTADEEKDKDNLLGSACLEFLEYLRTSNAKALLNHLMDRGGEVVRRLANAKIRTFESLLARWEMNNEPPPLSLSSTSGSEGSLAAAGSGGATSSSMQRQPSAPGWTPRRELEEESYFNTSDDEDEGDSAATPTSLPGPSAELLASASFGSSRRKREPTSNPSIGGAGGESGERKRPKLAEGVETRAKPGNPLVDYFDDEEEEDAKPSDAVKPEGDELAGGFIRERRGAFDVGPVLAKPTDESGSSMHVDMPPTTNGTTAAPTAAVPDDKGAPPFLPSLGALKRKKEEDDDGELGLLAKKRSSSVSAPPTLAGIAKDDKKPGGFSFSLKAAPSPASSTTAAVPATQTAASDATKPGGFKIALGGLKSKFGGGGGAGGTKQESPESQG</sequence>
<feature type="compositionally biased region" description="Acidic residues" evidence="3">
    <location>
        <begin position="1089"/>
        <end position="1104"/>
    </location>
</feature>
<evidence type="ECO:0000256" key="1">
    <source>
        <dbReference type="ARBA" id="ARBA00004123"/>
    </source>
</evidence>
<dbReference type="Proteomes" id="UP001342314">
    <property type="component" value="Unassembled WGS sequence"/>
</dbReference>
<feature type="region of interest" description="Disordered" evidence="3">
    <location>
        <begin position="174"/>
        <end position="259"/>
    </location>
</feature>
<feature type="compositionally biased region" description="Low complexity" evidence="3">
    <location>
        <begin position="366"/>
        <end position="391"/>
    </location>
</feature>
<name>A0AAV5GRM7_9BASI</name>
<dbReference type="EMBL" id="BQKY01000010">
    <property type="protein sequence ID" value="GJN92007.1"/>
    <property type="molecule type" value="Genomic_DNA"/>
</dbReference>
<evidence type="ECO:0000259" key="4">
    <source>
        <dbReference type="Pfam" id="PF04802"/>
    </source>
</evidence>
<dbReference type="Pfam" id="PF22972">
    <property type="entry name" value="EVH1_PP4R3"/>
    <property type="match status" value="1"/>
</dbReference>
<accession>A0AAV5GRM7</accession>
<feature type="compositionally biased region" description="Basic and acidic residues" evidence="3">
    <location>
        <begin position="209"/>
        <end position="219"/>
    </location>
</feature>
<feature type="region of interest" description="Disordered" evidence="3">
    <location>
        <begin position="1"/>
        <end position="160"/>
    </location>
</feature>
<feature type="compositionally biased region" description="Polar residues" evidence="3">
    <location>
        <begin position="113"/>
        <end position="126"/>
    </location>
</feature>
<feature type="compositionally biased region" description="Low complexity" evidence="3">
    <location>
        <begin position="1049"/>
        <end position="1072"/>
    </location>
</feature>
<feature type="compositionally biased region" description="Low complexity" evidence="3">
    <location>
        <begin position="1228"/>
        <end position="1242"/>
    </location>
</feature>
<organism evidence="6 7">
    <name type="scientific">Rhodotorula paludigena</name>
    <dbReference type="NCBI Taxonomy" id="86838"/>
    <lineage>
        <taxon>Eukaryota</taxon>
        <taxon>Fungi</taxon>
        <taxon>Dikarya</taxon>
        <taxon>Basidiomycota</taxon>
        <taxon>Pucciniomycotina</taxon>
        <taxon>Microbotryomycetes</taxon>
        <taxon>Sporidiobolales</taxon>
        <taxon>Sporidiobolaceae</taxon>
        <taxon>Rhodotorula</taxon>
    </lineage>
</organism>
<dbReference type="GO" id="GO:0072542">
    <property type="term" value="F:protein phosphatase activator activity"/>
    <property type="evidence" value="ECO:0007669"/>
    <property type="project" value="TreeGrafter"/>
</dbReference>
<dbReference type="InterPro" id="IPR055236">
    <property type="entry name" value="EVH1_PP4R3"/>
</dbReference>
<reference evidence="6 7" key="1">
    <citation type="submission" date="2021-12" db="EMBL/GenBank/DDBJ databases">
        <title>High titer production of polyol ester of fatty acids by Rhodotorula paludigena BS15 towards product separation-free biomass refinery.</title>
        <authorList>
            <person name="Mano J."/>
            <person name="Ono H."/>
            <person name="Tanaka T."/>
            <person name="Naito K."/>
            <person name="Sushida H."/>
            <person name="Ike M."/>
            <person name="Tokuyasu K."/>
            <person name="Kitaoka M."/>
        </authorList>
    </citation>
    <scope>NUCLEOTIDE SEQUENCE [LARGE SCALE GENOMIC DNA]</scope>
    <source>
        <strain evidence="6 7">BS15</strain>
    </source>
</reference>
<feature type="region of interest" description="Disordered" evidence="3">
    <location>
        <begin position="581"/>
        <end position="654"/>
    </location>
</feature>